<dbReference type="PROSITE" id="PS51257">
    <property type="entry name" value="PROKAR_LIPOPROTEIN"/>
    <property type="match status" value="1"/>
</dbReference>
<dbReference type="InterPro" id="IPR020864">
    <property type="entry name" value="MACPF"/>
</dbReference>
<organism evidence="2 3">
    <name type="scientific">Bacteroides cellulosilyticus</name>
    <dbReference type="NCBI Taxonomy" id="246787"/>
    <lineage>
        <taxon>Bacteria</taxon>
        <taxon>Pseudomonadati</taxon>
        <taxon>Bacteroidota</taxon>
        <taxon>Bacteroidia</taxon>
        <taxon>Bacteroidales</taxon>
        <taxon>Bacteroidaceae</taxon>
        <taxon>Bacteroides</taxon>
    </lineage>
</organism>
<dbReference type="SMART" id="SM00457">
    <property type="entry name" value="MACPF"/>
    <property type="match status" value="1"/>
</dbReference>
<dbReference type="KEGG" id="bcel:BcellWH2_02456"/>
<proteinExistence type="predicted"/>
<dbReference type="InterPro" id="IPR043708">
    <property type="entry name" value="DUF5648"/>
</dbReference>
<evidence type="ECO:0000313" key="2">
    <source>
        <dbReference type="EMBL" id="ALJ59695.1"/>
    </source>
</evidence>
<dbReference type="Pfam" id="PF18885">
    <property type="entry name" value="DUF5648"/>
    <property type="match status" value="1"/>
</dbReference>
<gene>
    <name evidence="2" type="ORF">BcellWH2_02456</name>
</gene>
<dbReference type="PROSITE" id="PS51412">
    <property type="entry name" value="MACPF_2"/>
    <property type="match status" value="1"/>
</dbReference>
<feature type="domain" description="MACPF" evidence="1">
    <location>
        <begin position="1"/>
        <end position="340"/>
    </location>
</feature>
<dbReference type="Proteomes" id="UP000061809">
    <property type="component" value="Chromosome"/>
</dbReference>
<reference evidence="2 3" key="1">
    <citation type="journal article" date="2015" name="Science">
        <title>Genetic determinants of in vivo fitness and diet responsiveness in multiple human gut Bacteroides.</title>
        <authorList>
            <person name="Wu M."/>
            <person name="McNulty N.P."/>
            <person name="Rodionov D.A."/>
            <person name="Khoroshkin M.S."/>
            <person name="Griffin N.W."/>
            <person name="Cheng J."/>
            <person name="Latreille P."/>
            <person name="Kerstetter R.A."/>
            <person name="Terrapon N."/>
            <person name="Henrissat B."/>
            <person name="Osterman A.L."/>
            <person name="Gordon J.I."/>
        </authorList>
    </citation>
    <scope>NUCLEOTIDE SEQUENCE [LARGE SCALE GENOMIC DNA]</scope>
    <source>
        <strain evidence="2 3">WH2</strain>
    </source>
</reference>
<evidence type="ECO:0000313" key="3">
    <source>
        <dbReference type="Proteomes" id="UP000061809"/>
    </source>
</evidence>
<evidence type="ECO:0000259" key="1">
    <source>
        <dbReference type="PROSITE" id="PS51412"/>
    </source>
</evidence>
<name>A0A0P0GQX9_9BACE</name>
<dbReference type="PATRIC" id="fig|246787.4.peg.2528"/>
<dbReference type="EMBL" id="CP012801">
    <property type="protein sequence ID" value="ALJ59695.1"/>
    <property type="molecule type" value="Genomic_DNA"/>
</dbReference>
<accession>A0A0P0GQX9</accession>
<sequence length="468" mass="52863">MNKLLLLCFIILLSCNDETFVENSSQQSTNSPLTRFGGDNIYDVLGMSYDATESYLSDIAVRLPVINLSNIEVDRIITSTASGSNGGFYYGANSEEYVKDIVKKTSVSSGASSSLFGGTLSITNNLNSKYSYSSQYSFASHDEVFRIKYLRLNADISLLKQNLIHTFLEDLNNYSPEQFIKSYGTHVLCDVSIGGRLNIIYRSIIYKENSTTMKTKIVKSGLNATIPKIIKFNASTDSEITVTESDTKKNENWSLFVQSFGGKAINSTYTASSSVPTIDLGAWQNSITLNNAALVNIGWDKAIPIYELITDPIKKELVKQAMTEYIEKKKMEVLPISIVHQSFNGEDHYYDTSYSPTYGGLGQWKYEHPVFAVYSKQEPQTVPLYRYWNGQDHFYTTDYCPGGIHDWKLECILGYVYQNPHDGAIPLYRAWHNKTYNHFYSTTYSPTYGGEGQWKYECISCYVLPLDN</sequence>
<dbReference type="RefSeq" id="WP_029426128.1">
    <property type="nucleotide sequence ID" value="NZ_CP012801.1"/>
</dbReference>
<protein>
    <submittedName>
        <fullName evidence="2">MAC/Perforin domain protein</fullName>
    </submittedName>
</protein>
<dbReference type="Pfam" id="PF01823">
    <property type="entry name" value="MACPF"/>
    <property type="match status" value="1"/>
</dbReference>
<dbReference type="AlphaFoldDB" id="A0A0P0GQX9"/>